<evidence type="ECO:0000313" key="4">
    <source>
        <dbReference type="Proteomes" id="UP000794436"/>
    </source>
</evidence>
<evidence type="ECO:0000256" key="2">
    <source>
        <dbReference type="SAM" id="Phobius"/>
    </source>
</evidence>
<feature type="transmembrane region" description="Helical" evidence="2">
    <location>
        <begin position="201"/>
        <end position="220"/>
    </location>
</feature>
<name>A0A8K1CMR9_PYTOL</name>
<evidence type="ECO:0000256" key="1">
    <source>
        <dbReference type="SAM" id="MobiDB-lite"/>
    </source>
</evidence>
<feature type="region of interest" description="Disordered" evidence="1">
    <location>
        <begin position="1"/>
        <end position="30"/>
    </location>
</feature>
<proteinExistence type="predicted"/>
<dbReference type="EMBL" id="SPLM01000038">
    <property type="protein sequence ID" value="TMW65217.1"/>
    <property type="molecule type" value="Genomic_DNA"/>
</dbReference>
<sequence>MSTAISSSSKTSGSGSDTAGVAPPRRSVPIAPDTTANLTILEGTCAHYAQGPDGCALPRTCADCLLKKGCMIDRYGTCVSQEGFPFNSTMDFRIAQDRGLVYPNASDPSAVNIQSWEFPALSAGYCASSDPICRSCREARYWLPSFSADSRYCIGLSGCICIANCEINWNTYNSAVCITPNGSDNQNNNGSSSSSASGNGFFIWISAGILVVGMVCYWTFRQSSRFFRTEMIRRDVMMERHRRLAHEARLQSRISNMLGIQPLSLSGWMKHRQDLADKEKAELEGAVSPTTPTTTSTAFVSIEEASHDVVVVANESAARQHYYGE</sequence>
<keyword evidence="2" id="KW-0812">Transmembrane</keyword>
<keyword evidence="2" id="KW-1133">Transmembrane helix</keyword>
<dbReference type="OrthoDB" id="102252at2759"/>
<feature type="compositionally biased region" description="Low complexity" evidence="1">
    <location>
        <begin position="1"/>
        <end position="20"/>
    </location>
</feature>
<keyword evidence="2" id="KW-0472">Membrane</keyword>
<organism evidence="3 4">
    <name type="scientific">Pythium oligandrum</name>
    <name type="common">Mycoparasitic fungus</name>
    <dbReference type="NCBI Taxonomy" id="41045"/>
    <lineage>
        <taxon>Eukaryota</taxon>
        <taxon>Sar</taxon>
        <taxon>Stramenopiles</taxon>
        <taxon>Oomycota</taxon>
        <taxon>Peronosporomycetes</taxon>
        <taxon>Pythiales</taxon>
        <taxon>Pythiaceae</taxon>
        <taxon>Pythium</taxon>
    </lineage>
</organism>
<accession>A0A8K1CMR9</accession>
<dbReference type="AlphaFoldDB" id="A0A8K1CMR9"/>
<comment type="caution">
    <text evidence="3">The sequence shown here is derived from an EMBL/GenBank/DDBJ whole genome shotgun (WGS) entry which is preliminary data.</text>
</comment>
<protein>
    <submittedName>
        <fullName evidence="3">Uncharacterized protein</fullName>
    </submittedName>
</protein>
<evidence type="ECO:0000313" key="3">
    <source>
        <dbReference type="EMBL" id="TMW65217.1"/>
    </source>
</evidence>
<reference evidence="3" key="1">
    <citation type="submission" date="2019-03" db="EMBL/GenBank/DDBJ databases">
        <title>Long read genome sequence of the mycoparasitic Pythium oligandrum ATCC 38472 isolated from sugarbeet rhizosphere.</title>
        <authorList>
            <person name="Gaulin E."/>
        </authorList>
    </citation>
    <scope>NUCLEOTIDE SEQUENCE</scope>
    <source>
        <strain evidence="3">ATCC 38472_TT</strain>
    </source>
</reference>
<dbReference type="Proteomes" id="UP000794436">
    <property type="component" value="Unassembled WGS sequence"/>
</dbReference>
<keyword evidence="4" id="KW-1185">Reference proteome</keyword>
<gene>
    <name evidence="3" type="ORF">Poli38472_009384</name>
</gene>